<evidence type="ECO:0000313" key="4">
    <source>
        <dbReference type="Proteomes" id="UP000182800"/>
    </source>
</evidence>
<organism evidence="1 3">
    <name type="scientific">Saliniramus fredricksonii</name>
    <dbReference type="NCBI Taxonomy" id="1653334"/>
    <lineage>
        <taxon>Bacteria</taxon>
        <taxon>Pseudomonadati</taxon>
        <taxon>Pseudomonadota</taxon>
        <taxon>Alphaproteobacteria</taxon>
        <taxon>Hyphomicrobiales</taxon>
        <taxon>Salinarimonadaceae</taxon>
        <taxon>Saliniramus</taxon>
    </lineage>
</organism>
<accession>A0A0N8KDT9</accession>
<dbReference type="EMBL" id="FMBM01000001">
    <property type="protein sequence ID" value="SCC78559.1"/>
    <property type="molecule type" value="Genomic_DNA"/>
</dbReference>
<dbReference type="Proteomes" id="UP000050497">
    <property type="component" value="Unassembled WGS sequence"/>
</dbReference>
<gene>
    <name evidence="2" type="ORF">GA0071312_0359</name>
    <name evidence="1" type="ORF">HLUCCO17_14735</name>
</gene>
<dbReference type="EMBL" id="LJSX01000027">
    <property type="protein sequence ID" value="KPQ09466.1"/>
    <property type="molecule type" value="Genomic_DNA"/>
</dbReference>
<evidence type="ECO:0000313" key="1">
    <source>
        <dbReference type="EMBL" id="KPQ09466.1"/>
    </source>
</evidence>
<sequence length="123" mass="12587">MIHHAESGHKRGFMCALGLACLLLAGCNTPGQPESVAASMTGGEAEIVAVAAPQTPDTACGRAIDDFAGLLSRDLANGMVAQRVHDEAMSDLEVAASACRAGSQDQALSALRATRIRHGYPAG</sequence>
<reference evidence="2 4" key="2">
    <citation type="submission" date="2016-08" db="EMBL/GenBank/DDBJ databases">
        <authorList>
            <person name="Varghese N."/>
            <person name="Submissions Spin"/>
        </authorList>
    </citation>
    <scope>NUCLEOTIDE SEQUENCE [LARGE SCALE GENOMIC DNA]</scope>
    <source>
        <strain evidence="2 4">HL-109</strain>
    </source>
</reference>
<evidence type="ECO:0000313" key="2">
    <source>
        <dbReference type="EMBL" id="SCC78559.1"/>
    </source>
</evidence>
<dbReference type="RefSeq" id="WP_074443374.1">
    <property type="nucleotide sequence ID" value="NZ_FMBM01000001.1"/>
</dbReference>
<proteinExistence type="predicted"/>
<dbReference type="AlphaFoldDB" id="A0A0N8KDT9"/>
<keyword evidence="4" id="KW-1185">Reference proteome</keyword>
<name>A0A0N8KDT9_9HYPH</name>
<reference evidence="1 3" key="1">
    <citation type="submission" date="2015-09" db="EMBL/GenBank/DDBJ databases">
        <title>Identification and resolution of microdiversity through metagenomic sequencing of parallel consortia.</title>
        <authorList>
            <person name="Nelson W.C."/>
            <person name="Romine M.F."/>
            <person name="Lindemann S.R."/>
        </authorList>
    </citation>
    <scope>NUCLEOTIDE SEQUENCE [LARGE SCALE GENOMIC DNA]</scope>
    <source>
        <strain evidence="1">HL-109</strain>
    </source>
</reference>
<evidence type="ECO:0000313" key="3">
    <source>
        <dbReference type="Proteomes" id="UP000050497"/>
    </source>
</evidence>
<comment type="caution">
    <text evidence="1">The sequence shown here is derived from an EMBL/GenBank/DDBJ whole genome shotgun (WGS) entry which is preliminary data.</text>
</comment>
<dbReference type="Proteomes" id="UP000182800">
    <property type="component" value="Unassembled WGS sequence"/>
</dbReference>
<protein>
    <submittedName>
        <fullName evidence="1">Uncharacterized protein</fullName>
    </submittedName>
</protein>